<name>A0A1R4I4W2_9GAMM</name>
<evidence type="ECO:0000313" key="2">
    <source>
        <dbReference type="Proteomes" id="UP000196331"/>
    </source>
</evidence>
<comment type="caution">
    <text evidence="1">The sequence shown here is derived from an EMBL/GenBank/DDBJ whole genome shotgun (WGS) entry which is preliminary data.</text>
</comment>
<gene>
    <name evidence="1" type="ORF">CZ787_17045</name>
</gene>
<protein>
    <submittedName>
        <fullName evidence="1">Uncharacterized protein</fullName>
    </submittedName>
</protein>
<dbReference type="Proteomes" id="UP000196331">
    <property type="component" value="Unassembled WGS sequence"/>
</dbReference>
<evidence type="ECO:0000313" key="1">
    <source>
        <dbReference type="EMBL" id="SJN14818.1"/>
    </source>
</evidence>
<sequence>MPVMAALLSVVVICSYLSVSARYQTHSVGRFRWPNSNNLNA</sequence>
<accession>A0A1R4I4W2</accession>
<reference evidence="1 2" key="1">
    <citation type="submission" date="2017-02" db="EMBL/GenBank/DDBJ databases">
        <authorList>
            <person name="Dridi B."/>
        </authorList>
    </citation>
    <scope>NUCLEOTIDE SEQUENCE [LARGE SCALE GENOMIC DNA]</scope>
    <source>
        <strain evidence="1 2">JB380</strain>
    </source>
</reference>
<organism evidence="1 2">
    <name type="scientific">Halomonas citrativorans</name>
    <dbReference type="NCBI Taxonomy" id="2742612"/>
    <lineage>
        <taxon>Bacteria</taxon>
        <taxon>Pseudomonadati</taxon>
        <taxon>Pseudomonadota</taxon>
        <taxon>Gammaproteobacteria</taxon>
        <taxon>Oceanospirillales</taxon>
        <taxon>Halomonadaceae</taxon>
        <taxon>Halomonas</taxon>
    </lineage>
</organism>
<dbReference type="EMBL" id="FUKM01000057">
    <property type="protein sequence ID" value="SJN14818.1"/>
    <property type="molecule type" value="Genomic_DNA"/>
</dbReference>
<dbReference type="AlphaFoldDB" id="A0A1R4I4W2"/>
<proteinExistence type="predicted"/>